<organism evidence="1 2">
    <name type="scientific">Kibdelosporangium aridum</name>
    <dbReference type="NCBI Taxonomy" id="2030"/>
    <lineage>
        <taxon>Bacteria</taxon>
        <taxon>Bacillati</taxon>
        <taxon>Actinomycetota</taxon>
        <taxon>Actinomycetes</taxon>
        <taxon>Pseudonocardiales</taxon>
        <taxon>Pseudonocardiaceae</taxon>
        <taxon>Kibdelosporangium</taxon>
    </lineage>
</organism>
<dbReference type="EMBL" id="FWXV01000009">
    <property type="protein sequence ID" value="SMD23431.1"/>
    <property type="molecule type" value="Genomic_DNA"/>
</dbReference>
<dbReference type="Proteomes" id="UP000192674">
    <property type="component" value="Unassembled WGS sequence"/>
</dbReference>
<dbReference type="AlphaFoldDB" id="A0A1W2FNC4"/>
<gene>
    <name evidence="1" type="ORF">SAMN05661093_07967</name>
</gene>
<accession>A0A1W2FNC4</accession>
<evidence type="ECO:0000313" key="2">
    <source>
        <dbReference type="Proteomes" id="UP000192674"/>
    </source>
</evidence>
<keyword evidence="2" id="KW-1185">Reference proteome</keyword>
<proteinExistence type="predicted"/>
<reference evidence="1 2" key="1">
    <citation type="submission" date="2017-04" db="EMBL/GenBank/DDBJ databases">
        <authorList>
            <person name="Afonso C.L."/>
            <person name="Miller P.J."/>
            <person name="Scott M.A."/>
            <person name="Spackman E."/>
            <person name="Goraichik I."/>
            <person name="Dimitrov K.M."/>
            <person name="Suarez D.L."/>
            <person name="Swayne D.E."/>
        </authorList>
    </citation>
    <scope>NUCLEOTIDE SEQUENCE [LARGE SCALE GENOMIC DNA]</scope>
    <source>
        <strain evidence="1 2">DSM 43828</strain>
    </source>
</reference>
<protein>
    <submittedName>
        <fullName evidence="1">Uncharacterized protein</fullName>
    </submittedName>
</protein>
<evidence type="ECO:0000313" key="1">
    <source>
        <dbReference type="EMBL" id="SMD23431.1"/>
    </source>
</evidence>
<name>A0A1W2FNC4_KIBAR</name>
<sequence>MAGFIVILAGFLTAACGTDGGGKLTEDVNLSKQLADLRQNGGSVLLRDLTGGDWDKVYISPEPVSRDLVEKEVGAKVDMEDVFMQRGNILVFMKDSSVQRATFITPNLLRDGTYGADVKLEAAGGTALIKLSSSK</sequence>